<gene>
    <name evidence="1" type="ORF">H634G_01630</name>
</gene>
<proteinExistence type="predicted"/>
<accession>A0A0D9PBP1</accession>
<keyword evidence="2" id="KW-1185">Reference proteome</keyword>
<evidence type="ECO:0000313" key="1">
    <source>
        <dbReference type="EMBL" id="KJK83501.1"/>
    </source>
</evidence>
<dbReference type="EMBL" id="KE384721">
    <property type="protein sequence ID" value="KJK83501.1"/>
    <property type="molecule type" value="Genomic_DNA"/>
</dbReference>
<sequence length="58" mass="6102">MACANDLAEQWDPVLVAGLLLAAREVTHPAQQDAVRACVRRMRAATGIGVGVEGEQSV</sequence>
<dbReference type="AlphaFoldDB" id="A0A0D9PBP1"/>
<name>A0A0D9PBP1_METAN</name>
<organism evidence="1 2">
    <name type="scientific">Metarhizium anisopliae BRIP 53293</name>
    <dbReference type="NCBI Taxonomy" id="1291518"/>
    <lineage>
        <taxon>Eukaryota</taxon>
        <taxon>Fungi</taxon>
        <taxon>Dikarya</taxon>
        <taxon>Ascomycota</taxon>
        <taxon>Pezizomycotina</taxon>
        <taxon>Sordariomycetes</taxon>
        <taxon>Hypocreomycetidae</taxon>
        <taxon>Hypocreales</taxon>
        <taxon>Clavicipitaceae</taxon>
        <taxon>Metarhizium</taxon>
    </lineage>
</organism>
<reference evidence="2" key="1">
    <citation type="journal article" date="2014" name="BMC Genomics">
        <title>The genome sequence of the biocontrol fungus Metarhizium anisopliae and comparative genomics of Metarhizium species.</title>
        <authorList>
            <person name="Pattemore J.A."/>
            <person name="Hane J.K."/>
            <person name="Williams A.H."/>
            <person name="Wilson B.A."/>
            <person name="Stodart B.J."/>
            <person name="Ash G.J."/>
        </authorList>
    </citation>
    <scope>NUCLEOTIDE SEQUENCE [LARGE SCALE GENOMIC DNA]</scope>
    <source>
        <strain evidence="2">BRIP 53293</strain>
    </source>
</reference>
<protein>
    <submittedName>
        <fullName evidence="1">Uncharacterized protein</fullName>
    </submittedName>
</protein>
<dbReference type="Proteomes" id="UP000054544">
    <property type="component" value="Unassembled WGS sequence"/>
</dbReference>
<evidence type="ECO:0000313" key="2">
    <source>
        <dbReference type="Proteomes" id="UP000054544"/>
    </source>
</evidence>